<dbReference type="PANTHER" id="PTHR46006">
    <property type="entry name" value="RHO GUANINE NUCLEOTIDE EXCHANGE FACTOR AT 64C, ISOFORM A"/>
    <property type="match status" value="1"/>
</dbReference>
<protein>
    <submittedName>
        <fullName evidence="9">Nucleolar protein net1</fullName>
    </submittedName>
</protein>
<dbReference type="GO" id="GO:0005737">
    <property type="term" value="C:cytoplasm"/>
    <property type="evidence" value="ECO:0007669"/>
    <property type="project" value="UniProtKB-SubCell"/>
</dbReference>
<dbReference type="InterPro" id="IPR046349">
    <property type="entry name" value="C1-like_sf"/>
</dbReference>
<evidence type="ECO:0000256" key="4">
    <source>
        <dbReference type="ARBA" id="ARBA00022833"/>
    </source>
</evidence>
<sequence>MKGHQLGSRAKSLSSLDARKPLNASEVSDDGLAAAPTTPGVPPKDWKRLQTPASHPTTYASGDVTHTFVQHVAGDQPYCEYCFRTLTYDKPGDDSQSAYRCESCGYMCHKNCRNLTHVTCVKPSATLDLELGTENSEKIRRVGEKIAAVQREVDIEMKIRDGLDKMHRAKSALTSSSSSGYTSSASQVPPPEPKKGQKQTAAEVEINSQVERSNKKLDVLKHELQRCRLQLASLVAEEAAQAAAAAQAAQVAALAQAMTVGSEADVLGGSVPLLTSPSVADIGPSSTSEGEVVKVISLDSMMKAESTKAFFITPEHTAKQLIQLALEKFLLPGGEEDYLVSYFSDGDVVPLRYEDHPLRLGLNIMETPFHLKAKFDPGSLAARSRPAQPKPTGGTDPTQQRKQREVLMEICETELNYTEDLKSIVTVFKQPLLMPHIISDETATSIFSNIEELVELHVRISKGISEKRDDLTAGGNMIKPIVGLFAEEVESFTAYEKYCGNQHHARRTLNKLKLEPSFAKALHACESNPRLNKLTLADLLVKPMHRITRYPILLKRLLSHIRRTEEEYQIVNDLINRVEGKVGDINENVRKCEAAYRINLIDENIDFNNVTERFKIANGRRELISEKTFTYLKKNTNGTVEVIVMFFTDMLLITRIKRLDNFLLFKPPIPLEAVVFLDKPDVPGMKNLFQVIHLQQEIHTLQSISSFDKNQWLQEAENIRAQFCSIHYRFEHTNMQDTADTWRQPSGLTSVAEMDIDAIMNVAEPIGEGILSEGMKASPPSSSALSRRRTTHSSSSGSSKLKGDSGDNYDGKVPKNAVTSLSRESGNALLRASSWGNLFRTKSTEVSKGPPIEETHAKSGTPLKIATHWNDPPTPGGKETGVSDVGSDIDGSAGRIRTGSHGAHSITSSDHFTWEPLSSTTATTDQTARRESAPTPTKPSKKELKAARQRLKKNKKQQRSIETVSETSPPSATPSSATTE</sequence>
<evidence type="ECO:0000259" key="7">
    <source>
        <dbReference type="PROSITE" id="PS50010"/>
    </source>
</evidence>
<evidence type="ECO:0000256" key="6">
    <source>
        <dbReference type="SAM" id="MobiDB-lite"/>
    </source>
</evidence>
<keyword evidence="2" id="KW-0963">Cytoplasm</keyword>
<dbReference type="Proteomes" id="UP001212841">
    <property type="component" value="Unassembled WGS sequence"/>
</dbReference>
<dbReference type="InterPro" id="IPR035899">
    <property type="entry name" value="DBL_dom_sf"/>
</dbReference>
<feature type="domain" description="DH" evidence="7">
    <location>
        <begin position="402"/>
        <end position="588"/>
    </location>
</feature>
<evidence type="ECO:0000313" key="9">
    <source>
        <dbReference type="EMBL" id="KAJ3034682.1"/>
    </source>
</evidence>
<dbReference type="AlphaFoldDB" id="A0AAD5S8U8"/>
<accession>A0AAD5S8U8</accession>
<feature type="coiled-coil region" evidence="5">
    <location>
        <begin position="210"/>
        <end position="237"/>
    </location>
</feature>
<dbReference type="InterPro" id="IPR000219">
    <property type="entry name" value="DH_dom"/>
</dbReference>
<feature type="compositionally biased region" description="Polar residues" evidence="6">
    <location>
        <begin position="51"/>
        <end position="60"/>
    </location>
</feature>
<feature type="region of interest" description="Disordered" evidence="6">
    <location>
        <begin position="771"/>
        <end position="820"/>
    </location>
</feature>
<dbReference type="Gene3D" id="2.30.29.30">
    <property type="entry name" value="Pleckstrin-homology domain (PH domain)/Phosphotyrosine-binding domain (PTB)"/>
    <property type="match status" value="1"/>
</dbReference>
<gene>
    <name evidence="9" type="primary">NET1</name>
    <name evidence="9" type="ORF">HK097_004433</name>
</gene>
<keyword evidence="10" id="KW-1185">Reference proteome</keyword>
<proteinExistence type="predicted"/>
<evidence type="ECO:0000256" key="3">
    <source>
        <dbReference type="ARBA" id="ARBA00022723"/>
    </source>
</evidence>
<feature type="region of interest" description="Disordered" evidence="6">
    <location>
        <begin position="168"/>
        <end position="200"/>
    </location>
</feature>
<dbReference type="InterPro" id="IPR036274">
    <property type="entry name" value="HR1_rpt_sf"/>
</dbReference>
<comment type="caution">
    <text evidence="9">The sequence shown here is derived from an EMBL/GenBank/DDBJ whole genome shotgun (WGS) entry which is preliminary data.</text>
</comment>
<dbReference type="GO" id="GO:0046872">
    <property type="term" value="F:metal ion binding"/>
    <property type="evidence" value="ECO:0007669"/>
    <property type="project" value="UniProtKB-KW"/>
</dbReference>
<dbReference type="InterPro" id="IPR011993">
    <property type="entry name" value="PH-like_dom_sf"/>
</dbReference>
<comment type="subcellular location">
    <subcellularLocation>
        <location evidence="1">Cytoplasm</location>
    </subcellularLocation>
</comment>
<feature type="compositionally biased region" description="Basic residues" evidence="6">
    <location>
        <begin position="947"/>
        <end position="958"/>
    </location>
</feature>
<dbReference type="EMBL" id="JADGJD010002130">
    <property type="protein sequence ID" value="KAJ3034682.1"/>
    <property type="molecule type" value="Genomic_DNA"/>
</dbReference>
<dbReference type="PROSITE" id="PS50010">
    <property type="entry name" value="DH_2"/>
    <property type="match status" value="1"/>
</dbReference>
<dbReference type="SUPFAM" id="SSF57889">
    <property type="entry name" value="Cysteine-rich domain"/>
    <property type="match status" value="1"/>
</dbReference>
<evidence type="ECO:0000256" key="2">
    <source>
        <dbReference type="ARBA" id="ARBA00022490"/>
    </source>
</evidence>
<keyword evidence="4" id="KW-0862">Zinc</keyword>
<feature type="non-terminal residue" evidence="9">
    <location>
        <position position="1"/>
    </location>
</feature>
<evidence type="ECO:0000313" key="10">
    <source>
        <dbReference type="Proteomes" id="UP001212841"/>
    </source>
</evidence>
<reference evidence="9" key="1">
    <citation type="submission" date="2020-05" db="EMBL/GenBank/DDBJ databases">
        <title>Phylogenomic resolution of chytrid fungi.</title>
        <authorList>
            <person name="Stajich J.E."/>
            <person name="Amses K."/>
            <person name="Simmons R."/>
            <person name="Seto K."/>
            <person name="Myers J."/>
            <person name="Bonds A."/>
            <person name="Quandt C.A."/>
            <person name="Barry K."/>
            <person name="Liu P."/>
            <person name="Grigoriev I."/>
            <person name="Longcore J.E."/>
            <person name="James T.Y."/>
        </authorList>
    </citation>
    <scope>NUCLEOTIDE SEQUENCE</scope>
    <source>
        <strain evidence="9">JEL0318</strain>
    </source>
</reference>
<dbReference type="SUPFAM" id="SSF50729">
    <property type="entry name" value="PH domain-like"/>
    <property type="match status" value="1"/>
</dbReference>
<dbReference type="InterPro" id="IPR002219">
    <property type="entry name" value="PKC_DAG/PE"/>
</dbReference>
<name>A0AAD5S8U8_9FUNG</name>
<feature type="compositionally biased region" description="Basic and acidic residues" evidence="6">
    <location>
        <begin position="801"/>
        <end position="813"/>
    </location>
</feature>
<dbReference type="PROSITE" id="PS50081">
    <property type="entry name" value="ZF_DAG_PE_2"/>
    <property type="match status" value="1"/>
</dbReference>
<dbReference type="SMART" id="SM00325">
    <property type="entry name" value="RhoGEF"/>
    <property type="match status" value="1"/>
</dbReference>
<dbReference type="CDD" id="cd00160">
    <property type="entry name" value="RhoGEF"/>
    <property type="match status" value="1"/>
</dbReference>
<keyword evidence="5" id="KW-0175">Coiled coil</keyword>
<evidence type="ECO:0000259" key="8">
    <source>
        <dbReference type="PROSITE" id="PS50081"/>
    </source>
</evidence>
<organism evidence="9 10">
    <name type="scientific">Rhizophlyctis rosea</name>
    <dbReference type="NCBI Taxonomy" id="64517"/>
    <lineage>
        <taxon>Eukaryota</taxon>
        <taxon>Fungi</taxon>
        <taxon>Fungi incertae sedis</taxon>
        <taxon>Chytridiomycota</taxon>
        <taxon>Chytridiomycota incertae sedis</taxon>
        <taxon>Chytridiomycetes</taxon>
        <taxon>Rhizophlyctidales</taxon>
        <taxon>Rhizophlyctidaceae</taxon>
        <taxon>Rhizophlyctis</taxon>
    </lineage>
</organism>
<feature type="region of interest" description="Disordered" evidence="6">
    <location>
        <begin position="1"/>
        <end position="61"/>
    </location>
</feature>
<dbReference type="PANTHER" id="PTHR46006:SF6">
    <property type="entry name" value="INTERSECTIN-2 ISOFORM X1"/>
    <property type="match status" value="1"/>
</dbReference>
<dbReference type="Gene3D" id="1.10.287.160">
    <property type="entry name" value="HR1 repeat"/>
    <property type="match status" value="1"/>
</dbReference>
<evidence type="ECO:0000256" key="1">
    <source>
        <dbReference type="ARBA" id="ARBA00004496"/>
    </source>
</evidence>
<dbReference type="SUPFAM" id="SSF48065">
    <property type="entry name" value="DBL homology domain (DH-domain)"/>
    <property type="match status" value="1"/>
</dbReference>
<dbReference type="GO" id="GO:0035025">
    <property type="term" value="P:positive regulation of Rho protein signal transduction"/>
    <property type="evidence" value="ECO:0007669"/>
    <property type="project" value="TreeGrafter"/>
</dbReference>
<feature type="region of interest" description="Disordered" evidence="6">
    <location>
        <begin position="380"/>
        <end position="403"/>
    </location>
</feature>
<feature type="region of interest" description="Disordered" evidence="6">
    <location>
        <begin position="841"/>
        <end position="980"/>
    </location>
</feature>
<feature type="compositionally biased region" description="Low complexity" evidence="6">
    <location>
        <begin position="962"/>
        <end position="980"/>
    </location>
</feature>
<dbReference type="Pfam" id="PF00621">
    <property type="entry name" value="RhoGEF"/>
    <property type="match status" value="1"/>
</dbReference>
<dbReference type="InterPro" id="IPR051480">
    <property type="entry name" value="Endocytic_GEF_Adapter"/>
</dbReference>
<dbReference type="CDD" id="cd00029">
    <property type="entry name" value="C1"/>
    <property type="match status" value="1"/>
</dbReference>
<feature type="domain" description="Phorbol-ester/DAG-type" evidence="8">
    <location>
        <begin position="65"/>
        <end position="120"/>
    </location>
</feature>
<evidence type="ECO:0000256" key="5">
    <source>
        <dbReference type="SAM" id="Coils"/>
    </source>
</evidence>
<dbReference type="SUPFAM" id="SSF46585">
    <property type="entry name" value="HR1 repeat"/>
    <property type="match status" value="1"/>
</dbReference>
<dbReference type="GO" id="GO:0005085">
    <property type="term" value="F:guanyl-nucleotide exchange factor activity"/>
    <property type="evidence" value="ECO:0007669"/>
    <property type="project" value="InterPro"/>
</dbReference>
<feature type="compositionally biased region" description="Polar residues" evidence="6">
    <location>
        <begin position="905"/>
        <end position="926"/>
    </location>
</feature>
<feature type="compositionally biased region" description="Low complexity" evidence="6">
    <location>
        <begin position="171"/>
        <end position="186"/>
    </location>
</feature>
<dbReference type="Gene3D" id="1.20.900.10">
    <property type="entry name" value="Dbl homology (DH) domain"/>
    <property type="match status" value="1"/>
</dbReference>
<dbReference type="Gene3D" id="3.30.60.20">
    <property type="match status" value="1"/>
</dbReference>
<keyword evidence="3" id="KW-0479">Metal-binding</keyword>